<dbReference type="PANTHER" id="PTHR42901:SF1">
    <property type="entry name" value="ALCOHOL DEHYDROGENASE"/>
    <property type="match status" value="1"/>
</dbReference>
<dbReference type="PRINTS" id="PR00081">
    <property type="entry name" value="GDHRDH"/>
</dbReference>
<sequence length="261" mass="29045">MIPTQIKWTLITGASSGIGEAFAHELAAKGRHLILVARSEVKLNALAERLQKEHGIQTEVIVSDLSQEGSPIKVYQQCEERGLSVDFLINNAGFATYGRFEQLSGLREHEEVMLNVLAVVDLTHLFLPEMLKRKSGVIMNVASTAGFQPLPNMAVYGATKAFVLSFTQALWEENRKHGVQFLALCPGSTETEFFNVVGADEASVGKRDTPENVVHVALRSLQAKKVFVIPGFKNYISAQMSRFITRKQMLYIVGRMLRTRH</sequence>
<dbReference type="InterPro" id="IPR036291">
    <property type="entry name" value="NAD(P)-bd_dom_sf"/>
</dbReference>
<evidence type="ECO:0000256" key="2">
    <source>
        <dbReference type="ARBA" id="ARBA00023002"/>
    </source>
</evidence>
<dbReference type="GO" id="GO:0016491">
    <property type="term" value="F:oxidoreductase activity"/>
    <property type="evidence" value="ECO:0007669"/>
    <property type="project" value="UniProtKB-KW"/>
</dbReference>
<reference evidence="4 5" key="1">
    <citation type="submission" date="2016-03" db="EMBL/GenBank/DDBJ databases">
        <title>Draft genome sequence of Paenibacillus glacialis DSM 22343.</title>
        <authorList>
            <person name="Shin S.-K."/>
            <person name="Yi H."/>
        </authorList>
    </citation>
    <scope>NUCLEOTIDE SEQUENCE [LARGE SCALE GENOMIC DNA]</scope>
    <source>
        <strain evidence="4 5">DSM 22343</strain>
    </source>
</reference>
<proteinExistence type="inferred from homology"/>
<protein>
    <submittedName>
        <fullName evidence="4">Oxidoreductase</fullName>
    </submittedName>
</protein>
<dbReference type="Pfam" id="PF00106">
    <property type="entry name" value="adh_short"/>
    <property type="match status" value="1"/>
</dbReference>
<comment type="similarity">
    <text evidence="1 3">Belongs to the short-chain dehydrogenases/reductases (SDR) family.</text>
</comment>
<keyword evidence="5" id="KW-1185">Reference proteome</keyword>
<evidence type="ECO:0000313" key="4">
    <source>
        <dbReference type="EMBL" id="OAB32972.1"/>
    </source>
</evidence>
<dbReference type="AlphaFoldDB" id="A0A168C1U8"/>
<dbReference type="PRINTS" id="PR00080">
    <property type="entry name" value="SDRFAMILY"/>
</dbReference>
<dbReference type="PANTHER" id="PTHR42901">
    <property type="entry name" value="ALCOHOL DEHYDROGENASE"/>
    <property type="match status" value="1"/>
</dbReference>
<organism evidence="4 5">
    <name type="scientific">Paenibacillus glacialis</name>
    <dbReference type="NCBI Taxonomy" id="494026"/>
    <lineage>
        <taxon>Bacteria</taxon>
        <taxon>Bacillati</taxon>
        <taxon>Bacillota</taxon>
        <taxon>Bacilli</taxon>
        <taxon>Bacillales</taxon>
        <taxon>Paenibacillaceae</taxon>
        <taxon>Paenibacillus</taxon>
    </lineage>
</organism>
<dbReference type="InterPro" id="IPR002347">
    <property type="entry name" value="SDR_fam"/>
</dbReference>
<dbReference type="RefSeq" id="WP_068538133.1">
    <property type="nucleotide sequence ID" value="NZ_LVJH01000074.1"/>
</dbReference>
<dbReference type="EMBL" id="LVJH01000074">
    <property type="protein sequence ID" value="OAB32972.1"/>
    <property type="molecule type" value="Genomic_DNA"/>
</dbReference>
<comment type="caution">
    <text evidence="4">The sequence shown here is derived from an EMBL/GenBank/DDBJ whole genome shotgun (WGS) entry which is preliminary data.</text>
</comment>
<dbReference type="STRING" id="494026.PGLA_26190"/>
<dbReference type="PIRSF" id="PIRSF000126">
    <property type="entry name" value="11-beta-HSD1"/>
    <property type="match status" value="1"/>
</dbReference>
<dbReference type="OrthoDB" id="9808814at2"/>
<keyword evidence="2" id="KW-0560">Oxidoreductase</keyword>
<accession>A0A168C1U8</accession>
<gene>
    <name evidence="4" type="ORF">PGLA_26190</name>
</gene>
<dbReference type="SUPFAM" id="SSF51735">
    <property type="entry name" value="NAD(P)-binding Rossmann-fold domains"/>
    <property type="match status" value="1"/>
</dbReference>
<dbReference type="Proteomes" id="UP000076967">
    <property type="component" value="Unassembled WGS sequence"/>
</dbReference>
<evidence type="ECO:0000256" key="3">
    <source>
        <dbReference type="RuleBase" id="RU000363"/>
    </source>
</evidence>
<name>A0A168C1U8_9BACL</name>
<evidence type="ECO:0000256" key="1">
    <source>
        <dbReference type="ARBA" id="ARBA00006484"/>
    </source>
</evidence>
<dbReference type="Gene3D" id="3.40.50.720">
    <property type="entry name" value="NAD(P)-binding Rossmann-like Domain"/>
    <property type="match status" value="1"/>
</dbReference>
<evidence type="ECO:0000313" key="5">
    <source>
        <dbReference type="Proteomes" id="UP000076967"/>
    </source>
</evidence>